<feature type="domain" description="ABC transmembrane type-1" evidence="8">
    <location>
        <begin position="87"/>
        <end position="283"/>
    </location>
</feature>
<dbReference type="GO" id="GO:0055085">
    <property type="term" value="P:transmembrane transport"/>
    <property type="evidence" value="ECO:0007669"/>
    <property type="project" value="InterPro"/>
</dbReference>
<evidence type="ECO:0000313" key="10">
    <source>
        <dbReference type="Proteomes" id="UP000298058"/>
    </source>
</evidence>
<protein>
    <submittedName>
        <fullName evidence="9">ABC transporter permease</fullName>
    </submittedName>
</protein>
<keyword evidence="6 7" id="KW-0472">Membrane</keyword>
<feature type="transmembrane region" description="Helical" evidence="7">
    <location>
        <begin position="164"/>
        <end position="184"/>
    </location>
</feature>
<dbReference type="PANTHER" id="PTHR43163:SF6">
    <property type="entry name" value="DIPEPTIDE TRANSPORT SYSTEM PERMEASE PROTEIN DPPB-RELATED"/>
    <property type="match status" value="1"/>
</dbReference>
<keyword evidence="5 7" id="KW-1133">Transmembrane helix</keyword>
<dbReference type="AlphaFoldDB" id="A0A4R9LYB6"/>
<evidence type="ECO:0000256" key="6">
    <source>
        <dbReference type="ARBA" id="ARBA00023136"/>
    </source>
</evidence>
<evidence type="ECO:0000313" key="9">
    <source>
        <dbReference type="EMBL" id="TGN19354.1"/>
    </source>
</evidence>
<feature type="transmembrane region" description="Helical" evidence="7">
    <location>
        <begin position="93"/>
        <end position="115"/>
    </location>
</feature>
<feature type="transmembrane region" description="Helical" evidence="7">
    <location>
        <begin position="127"/>
        <end position="149"/>
    </location>
</feature>
<evidence type="ECO:0000256" key="2">
    <source>
        <dbReference type="ARBA" id="ARBA00022448"/>
    </source>
</evidence>
<dbReference type="PROSITE" id="PS50928">
    <property type="entry name" value="ABC_TM1"/>
    <property type="match status" value="1"/>
</dbReference>
<reference evidence="9" key="1">
    <citation type="journal article" date="2019" name="PLoS Negl. Trop. Dis.">
        <title>Revisiting the worldwide diversity of Leptospira species in the environment.</title>
        <authorList>
            <person name="Vincent A.T."/>
            <person name="Schiettekatte O."/>
            <person name="Bourhy P."/>
            <person name="Veyrier F.J."/>
            <person name="Picardeau M."/>
        </authorList>
    </citation>
    <scope>NUCLEOTIDE SEQUENCE [LARGE SCALE GENOMIC DNA]</scope>
    <source>
        <strain evidence="9">201300427</strain>
    </source>
</reference>
<dbReference type="RefSeq" id="WP_135760269.1">
    <property type="nucleotide sequence ID" value="NZ_RQHW01000031.1"/>
</dbReference>
<evidence type="ECO:0000256" key="5">
    <source>
        <dbReference type="ARBA" id="ARBA00022989"/>
    </source>
</evidence>
<comment type="similarity">
    <text evidence="7">Belongs to the binding-protein-dependent transport system permease family.</text>
</comment>
<dbReference type="OrthoDB" id="322759at2"/>
<evidence type="ECO:0000256" key="1">
    <source>
        <dbReference type="ARBA" id="ARBA00004651"/>
    </source>
</evidence>
<dbReference type="Pfam" id="PF00528">
    <property type="entry name" value="BPD_transp_1"/>
    <property type="match status" value="1"/>
</dbReference>
<accession>A0A4R9LYB6</accession>
<dbReference type="PANTHER" id="PTHR43163">
    <property type="entry name" value="DIPEPTIDE TRANSPORT SYSTEM PERMEASE PROTEIN DPPB-RELATED"/>
    <property type="match status" value="1"/>
</dbReference>
<dbReference type="Gene3D" id="1.10.3720.10">
    <property type="entry name" value="MetI-like"/>
    <property type="match status" value="1"/>
</dbReference>
<keyword evidence="4 7" id="KW-0812">Transmembrane</keyword>
<dbReference type="InterPro" id="IPR000515">
    <property type="entry name" value="MetI-like"/>
</dbReference>
<gene>
    <name evidence="9" type="ORF">EHS15_08390</name>
</gene>
<feature type="transmembrane region" description="Helical" evidence="7">
    <location>
        <begin position="217"/>
        <end position="243"/>
    </location>
</feature>
<keyword evidence="2 7" id="KW-0813">Transport</keyword>
<sequence>MKSELIRFFLFLFLLSLIASSISSFRSKDKAYLYADGGLTQVTSNENDSILTSFVLPFGEFWKNILLENGGKTESGESVYSHIFSRFLPTLHLSLFAILFGSVGGIVISLFALYLGSRTLDLFFKSVSEIILSTPIFVAAVLLLLFFFYKWELFPPGGYEPWNTYYVVLPGLALGMRVFARIYIFQSKEVWQEADSQYVLLLKTRGYPWRHIVFREIFLKLFPVTMILIVLDFGSLLSGAMVVEEIFFFPGIGKSLYFSIKSMDSRLLATLLLYTGIVFYIVNRSALYWQKKLSGEGEHA</sequence>
<keyword evidence="10" id="KW-1185">Reference proteome</keyword>
<name>A0A4R9LYB6_9LEPT</name>
<dbReference type="GO" id="GO:0005886">
    <property type="term" value="C:plasma membrane"/>
    <property type="evidence" value="ECO:0007669"/>
    <property type="project" value="UniProtKB-SubCell"/>
</dbReference>
<evidence type="ECO:0000256" key="3">
    <source>
        <dbReference type="ARBA" id="ARBA00022475"/>
    </source>
</evidence>
<proteinExistence type="inferred from homology"/>
<dbReference type="Proteomes" id="UP000298058">
    <property type="component" value="Unassembled WGS sequence"/>
</dbReference>
<feature type="transmembrane region" description="Helical" evidence="7">
    <location>
        <begin position="263"/>
        <end position="282"/>
    </location>
</feature>
<keyword evidence="3" id="KW-1003">Cell membrane</keyword>
<dbReference type="EMBL" id="RQHW01000031">
    <property type="protein sequence ID" value="TGN19354.1"/>
    <property type="molecule type" value="Genomic_DNA"/>
</dbReference>
<evidence type="ECO:0000256" key="4">
    <source>
        <dbReference type="ARBA" id="ARBA00022692"/>
    </source>
</evidence>
<dbReference type="InterPro" id="IPR035906">
    <property type="entry name" value="MetI-like_sf"/>
</dbReference>
<comment type="caution">
    <text evidence="9">The sequence shown here is derived from an EMBL/GenBank/DDBJ whole genome shotgun (WGS) entry which is preliminary data.</text>
</comment>
<evidence type="ECO:0000256" key="7">
    <source>
        <dbReference type="RuleBase" id="RU363032"/>
    </source>
</evidence>
<organism evidence="9 10">
    <name type="scientific">Leptospira idonii</name>
    <dbReference type="NCBI Taxonomy" id="1193500"/>
    <lineage>
        <taxon>Bacteria</taxon>
        <taxon>Pseudomonadati</taxon>
        <taxon>Spirochaetota</taxon>
        <taxon>Spirochaetia</taxon>
        <taxon>Leptospirales</taxon>
        <taxon>Leptospiraceae</taxon>
        <taxon>Leptospira</taxon>
    </lineage>
</organism>
<comment type="subcellular location">
    <subcellularLocation>
        <location evidence="1 7">Cell membrane</location>
        <topology evidence="1 7">Multi-pass membrane protein</topology>
    </subcellularLocation>
</comment>
<evidence type="ECO:0000259" key="8">
    <source>
        <dbReference type="PROSITE" id="PS50928"/>
    </source>
</evidence>
<dbReference type="SUPFAM" id="SSF161098">
    <property type="entry name" value="MetI-like"/>
    <property type="match status" value="1"/>
</dbReference>